<accession>A0A0R3MQV8</accession>
<reference evidence="2 3" key="1">
    <citation type="submission" date="2014-03" db="EMBL/GenBank/DDBJ databases">
        <title>Bradyrhizobium valentinum sp. nov., isolated from effective nodules of Lupinus mariae-josephae, a lupine endemic of basic-lime soils in Eastern Spain.</title>
        <authorList>
            <person name="Duran D."/>
            <person name="Rey L."/>
            <person name="Navarro A."/>
            <person name="Busquets A."/>
            <person name="Imperial J."/>
            <person name="Ruiz-Argueso T."/>
        </authorList>
    </citation>
    <scope>NUCLEOTIDE SEQUENCE [LARGE SCALE GENOMIC DNA]</scope>
    <source>
        <strain evidence="2 3">Ro19</strain>
    </source>
</reference>
<evidence type="ECO:0000313" key="3">
    <source>
        <dbReference type="Proteomes" id="UP000052023"/>
    </source>
</evidence>
<protein>
    <recommendedName>
        <fullName evidence="1">Abortive phage infection protein C-terminal domain-containing protein</fullName>
    </recommendedName>
</protein>
<proteinExistence type="predicted"/>
<sequence>MFDNSINLSDVADKPAKERENFFLTRALSALALMDDAGLLPDQAAKCVTDGSADDGIDALHIDDKRKVIYFVQSKWRSGAKGVELVDFTRFRDGVKGVLELKWTAENKNLHPFRTKVESTLKDIETTFVMLIAHTADKNIAKNINSKISDFVSEQNKIQSDFLEFKEIDFASVTHIARSKVRASDIDVSVMLRNWGRLQKPYDAIYGAVSAVDVAKWYEDNGTKLFAENLRYVIEKSEVNEGIAETADKEPAHFWYFNNGVTAICDSFAKQPIGGTKTDTGIFDVKKISVINGAQTIGSLAKAKNGQTSLDDVLVHVRIISLQNTPEGFASGVTRSNNTQNDLNASDFVAFDPNQDRLKREAAQLGITYAFRRGEADPASASGFNIRAATVAAACASGDLRLAVASKRYISGLWDDIKKEPYIKLFNDSTTAVYLWNIVQLMNTVDDTLAKQADGLEGRERLIAVHGNRFILFCVFSHIDLTQLAKPATNLSSLRTTCEQLAVQYLEAVIPAIAGNFPDSYPGNIFKNQDRQEELLGAIES</sequence>
<gene>
    <name evidence="2" type="ORF">CQ13_32625</name>
</gene>
<dbReference type="InterPro" id="IPR018891">
    <property type="entry name" value="AIPR_C"/>
</dbReference>
<feature type="domain" description="Abortive phage infection protein C-terminal" evidence="1">
    <location>
        <begin position="226"/>
        <end position="499"/>
    </location>
</feature>
<name>A0A0R3MQV8_9BRAD</name>
<dbReference type="EMBL" id="LLYA01000178">
    <property type="protein sequence ID" value="KRR20389.1"/>
    <property type="molecule type" value="Genomic_DNA"/>
</dbReference>
<dbReference type="AlphaFoldDB" id="A0A0R3MQV8"/>
<evidence type="ECO:0000313" key="2">
    <source>
        <dbReference type="EMBL" id="KRR20389.1"/>
    </source>
</evidence>
<organism evidence="2 3">
    <name type="scientific">Bradyrhizobium retamae</name>
    <dbReference type="NCBI Taxonomy" id="1300035"/>
    <lineage>
        <taxon>Bacteria</taxon>
        <taxon>Pseudomonadati</taxon>
        <taxon>Pseudomonadota</taxon>
        <taxon>Alphaproteobacteria</taxon>
        <taxon>Hyphomicrobiales</taxon>
        <taxon>Nitrobacteraceae</taxon>
        <taxon>Bradyrhizobium</taxon>
    </lineage>
</organism>
<dbReference type="Pfam" id="PF10592">
    <property type="entry name" value="AIPR"/>
    <property type="match status" value="1"/>
</dbReference>
<comment type="caution">
    <text evidence="2">The sequence shown here is derived from an EMBL/GenBank/DDBJ whole genome shotgun (WGS) entry which is preliminary data.</text>
</comment>
<evidence type="ECO:0000259" key="1">
    <source>
        <dbReference type="Pfam" id="PF10592"/>
    </source>
</evidence>
<keyword evidence="3" id="KW-1185">Reference proteome</keyword>
<dbReference type="Proteomes" id="UP000052023">
    <property type="component" value="Unassembled WGS sequence"/>
</dbReference>